<dbReference type="KEGG" id="nti:DNFV4_01476"/>
<name>A0AA86MY46_9BACT</name>
<dbReference type="AlphaFoldDB" id="A0AA86MY46"/>
<evidence type="ECO:0000313" key="2">
    <source>
        <dbReference type="Proteomes" id="UP001179121"/>
    </source>
</evidence>
<dbReference type="EMBL" id="OX365700">
    <property type="protein sequence ID" value="CAI4031044.1"/>
    <property type="molecule type" value="Genomic_DNA"/>
</dbReference>
<sequence>MLKEDRIRTGATLATVSPMPHFPGLLPPLQARIRRR</sequence>
<reference evidence="1" key="1">
    <citation type="submission" date="2022-10" db="EMBL/GenBank/DDBJ databases">
        <authorList>
            <person name="Koch H."/>
        </authorList>
    </citation>
    <scope>NUCLEOTIDE SEQUENCE</scope>
    <source>
        <strain evidence="1">DNF</strain>
    </source>
</reference>
<accession>A0AA86MY46</accession>
<protein>
    <submittedName>
        <fullName evidence="1">Uncharacterized protein</fullName>
    </submittedName>
</protein>
<proteinExistence type="predicted"/>
<organism evidence="1 2">
    <name type="scientific">Nitrospira tepida</name>
    <dbReference type="NCBI Taxonomy" id="2973512"/>
    <lineage>
        <taxon>Bacteria</taxon>
        <taxon>Pseudomonadati</taxon>
        <taxon>Nitrospirota</taxon>
        <taxon>Nitrospiria</taxon>
        <taxon>Nitrospirales</taxon>
        <taxon>Nitrospiraceae</taxon>
        <taxon>Nitrospira</taxon>
    </lineage>
</organism>
<keyword evidence="2" id="KW-1185">Reference proteome</keyword>
<dbReference type="Proteomes" id="UP001179121">
    <property type="component" value="Chromosome"/>
</dbReference>
<gene>
    <name evidence="1" type="ORF">DNFV4_01476</name>
</gene>
<evidence type="ECO:0000313" key="1">
    <source>
        <dbReference type="EMBL" id="CAI4031044.1"/>
    </source>
</evidence>